<protein>
    <recommendedName>
        <fullName evidence="3">Lipocalin-like domain-containing protein</fullName>
    </recommendedName>
</protein>
<dbReference type="Proteomes" id="UP000183200">
    <property type="component" value="Unassembled WGS sequence"/>
</dbReference>
<dbReference type="STRING" id="430522.BFS30_19795"/>
<keyword evidence="2" id="KW-1185">Reference proteome</keyword>
<dbReference type="PROSITE" id="PS51257">
    <property type="entry name" value="PROKAR_LIPOPROTEIN"/>
    <property type="match status" value="1"/>
</dbReference>
<dbReference type="EMBL" id="FNGY01000007">
    <property type="protein sequence ID" value="SDN33872.1"/>
    <property type="molecule type" value="Genomic_DNA"/>
</dbReference>
<evidence type="ECO:0000313" key="1">
    <source>
        <dbReference type="EMBL" id="SDN33872.1"/>
    </source>
</evidence>
<sequence length="124" mass="13569">MKKTIQMFSMLMIAMTIMVSCKKDTDPATKDFFVGTYKGDVSYKKGETNIVSSDGKITVSKVGETYNFYFGSNIPDITGVKFEKKGDNTYVSIGSGLTGITIDASTLKMLVIKDGATWTADCKR</sequence>
<name>A0A1H0AJW9_9SPHI</name>
<dbReference type="AlphaFoldDB" id="A0A1H0AJW9"/>
<dbReference type="OrthoDB" id="711418at2"/>
<evidence type="ECO:0000313" key="2">
    <source>
        <dbReference type="Proteomes" id="UP000183200"/>
    </source>
</evidence>
<reference evidence="2" key="1">
    <citation type="submission" date="2016-10" db="EMBL/GenBank/DDBJ databases">
        <authorList>
            <person name="Varghese N."/>
            <person name="Submissions S."/>
        </authorList>
    </citation>
    <scope>NUCLEOTIDE SEQUENCE [LARGE SCALE GENOMIC DNA]</scope>
    <source>
        <strain evidence="2">DSM 19110</strain>
    </source>
</reference>
<evidence type="ECO:0008006" key="3">
    <source>
        <dbReference type="Google" id="ProtNLM"/>
    </source>
</evidence>
<organism evidence="1 2">
    <name type="scientific">Pedobacter steynii</name>
    <dbReference type="NCBI Taxonomy" id="430522"/>
    <lineage>
        <taxon>Bacteria</taxon>
        <taxon>Pseudomonadati</taxon>
        <taxon>Bacteroidota</taxon>
        <taxon>Sphingobacteriia</taxon>
        <taxon>Sphingobacteriales</taxon>
        <taxon>Sphingobacteriaceae</taxon>
        <taxon>Pedobacter</taxon>
    </lineage>
</organism>
<gene>
    <name evidence="1" type="ORF">SAMN05421820_107124</name>
</gene>
<proteinExistence type="predicted"/>
<dbReference type="RefSeq" id="WP_074610242.1">
    <property type="nucleotide sequence ID" value="NZ_FNGY01000007.1"/>
</dbReference>
<accession>A0A1H0AJW9</accession>